<organism evidence="2">
    <name type="scientific">Symploca sp. SIO1C4</name>
    <dbReference type="NCBI Taxonomy" id="2607765"/>
    <lineage>
        <taxon>Bacteria</taxon>
        <taxon>Bacillati</taxon>
        <taxon>Cyanobacteriota</taxon>
        <taxon>Cyanophyceae</taxon>
        <taxon>Coleofasciculales</taxon>
        <taxon>Coleofasciculaceae</taxon>
        <taxon>Symploca</taxon>
    </lineage>
</organism>
<dbReference type="EMBL" id="JAAHFQ010000316">
    <property type="protein sequence ID" value="NER29149.1"/>
    <property type="molecule type" value="Genomic_DNA"/>
</dbReference>
<sequence>MVKLVIRKEKGQAQYYTESLAPGIGLKMTLIPGGTFQMGSPETELERNESEGPQHLVTVPSFFMGCYPITQVQWRIVAEWEPVEQKLDANPAHFNDREDSEYRPVEQVTWYDAKEFCARLSLKTNRDYGLPTEAEWEYACRAGSTTPFNYGETIATELANYNGNYTYGDGVKGEYRGETTPVGYFEFANAFGLYDMHGNVFEWCEDDYHKSYEDAPTDGSAWRSSDEDTTKVTRGGSWYFRPLYCRCASRGYYNPDEDYDTFGLRVVCTAPRNL</sequence>
<dbReference type="InterPro" id="IPR005532">
    <property type="entry name" value="SUMF_dom"/>
</dbReference>
<comment type="caution">
    <text evidence="2">The sequence shown here is derived from an EMBL/GenBank/DDBJ whole genome shotgun (WGS) entry which is preliminary data.</text>
</comment>
<accession>A0A6B3N7Q4</accession>
<dbReference type="InterPro" id="IPR051043">
    <property type="entry name" value="Sulfatase_Mod_Factor_Kinase"/>
</dbReference>
<protein>
    <submittedName>
        <fullName evidence="2">Formylglycine-generating enzyme family protein</fullName>
    </submittedName>
</protein>
<dbReference type="GO" id="GO:0120147">
    <property type="term" value="F:formylglycine-generating oxidase activity"/>
    <property type="evidence" value="ECO:0007669"/>
    <property type="project" value="TreeGrafter"/>
</dbReference>
<proteinExistence type="predicted"/>
<feature type="domain" description="Sulfatase-modifying factor enzyme-like" evidence="1">
    <location>
        <begin position="27"/>
        <end position="267"/>
    </location>
</feature>
<dbReference type="Gene3D" id="3.90.1580.10">
    <property type="entry name" value="paralog of FGE (formylglycine-generating enzyme)"/>
    <property type="match status" value="1"/>
</dbReference>
<reference evidence="2" key="1">
    <citation type="submission" date="2019-11" db="EMBL/GenBank/DDBJ databases">
        <title>Genomic insights into an expanded diversity of filamentous marine cyanobacteria reveals the extraordinary biosynthetic potential of Moorea and Okeania.</title>
        <authorList>
            <person name="Ferreira Leao T."/>
            <person name="Wang M."/>
            <person name="Moss N."/>
            <person name="Da Silva R."/>
            <person name="Sanders J."/>
            <person name="Nurk S."/>
            <person name="Gurevich A."/>
            <person name="Humphrey G."/>
            <person name="Reher R."/>
            <person name="Zhu Q."/>
            <person name="Belda-Ferre P."/>
            <person name="Glukhov E."/>
            <person name="Rex R."/>
            <person name="Dorrestein P.C."/>
            <person name="Knight R."/>
            <person name="Pevzner P."/>
            <person name="Gerwick W.H."/>
            <person name="Gerwick L."/>
        </authorList>
    </citation>
    <scope>NUCLEOTIDE SEQUENCE</scope>
    <source>
        <strain evidence="2">SIO1C4</strain>
    </source>
</reference>
<gene>
    <name evidence="2" type="ORF">F6J89_16315</name>
</gene>
<dbReference type="PANTHER" id="PTHR23150">
    <property type="entry name" value="SULFATASE MODIFYING FACTOR 1, 2"/>
    <property type="match status" value="1"/>
</dbReference>
<evidence type="ECO:0000313" key="2">
    <source>
        <dbReference type="EMBL" id="NER29149.1"/>
    </source>
</evidence>
<dbReference type="Pfam" id="PF03781">
    <property type="entry name" value="FGE-sulfatase"/>
    <property type="match status" value="1"/>
</dbReference>
<dbReference type="PANTHER" id="PTHR23150:SF19">
    <property type="entry name" value="FORMYLGLYCINE-GENERATING ENZYME"/>
    <property type="match status" value="1"/>
</dbReference>
<dbReference type="AlphaFoldDB" id="A0A6B3N7Q4"/>
<evidence type="ECO:0000259" key="1">
    <source>
        <dbReference type="Pfam" id="PF03781"/>
    </source>
</evidence>
<name>A0A6B3N7Q4_9CYAN</name>
<dbReference type="InterPro" id="IPR042095">
    <property type="entry name" value="SUMF_sf"/>
</dbReference>
<dbReference type="InterPro" id="IPR016187">
    <property type="entry name" value="CTDL_fold"/>
</dbReference>
<dbReference type="SUPFAM" id="SSF56436">
    <property type="entry name" value="C-type lectin-like"/>
    <property type="match status" value="1"/>
</dbReference>